<dbReference type="AlphaFoldDB" id="A0AAV7Z5V4"/>
<evidence type="ECO:0000313" key="3">
    <source>
        <dbReference type="EMBL" id="KAJ3435039.1"/>
    </source>
</evidence>
<feature type="coiled-coil region" evidence="1">
    <location>
        <begin position="297"/>
        <end position="324"/>
    </location>
</feature>
<dbReference type="EMBL" id="JANTQA010000042">
    <property type="protein sequence ID" value="KAJ3435039.1"/>
    <property type="molecule type" value="Genomic_DNA"/>
</dbReference>
<feature type="compositionally biased region" description="Basic residues" evidence="2">
    <location>
        <begin position="79"/>
        <end position="90"/>
    </location>
</feature>
<evidence type="ECO:0000313" key="4">
    <source>
        <dbReference type="Proteomes" id="UP001146793"/>
    </source>
</evidence>
<accession>A0AAV7Z5V4</accession>
<reference evidence="3" key="1">
    <citation type="submission" date="2022-08" db="EMBL/GenBank/DDBJ databases">
        <title>Novel sulphate-reducing endosymbionts in the free-living metamonad Anaeramoeba.</title>
        <authorList>
            <person name="Jerlstrom-Hultqvist J."/>
            <person name="Cepicka I."/>
            <person name="Gallot-Lavallee L."/>
            <person name="Salas-Leiva D."/>
            <person name="Curtis B.A."/>
            <person name="Zahonova K."/>
            <person name="Pipaliya S."/>
            <person name="Dacks J."/>
            <person name="Roger A.J."/>
        </authorList>
    </citation>
    <scope>NUCLEOTIDE SEQUENCE</scope>
    <source>
        <strain evidence="3">Busselton2</strain>
    </source>
</reference>
<keyword evidence="1" id="KW-0175">Coiled coil</keyword>
<protein>
    <submittedName>
        <fullName evidence="3">Uncharacterized protein</fullName>
    </submittedName>
</protein>
<feature type="region of interest" description="Disordered" evidence="2">
    <location>
        <begin position="1"/>
        <end position="113"/>
    </location>
</feature>
<evidence type="ECO:0000256" key="1">
    <source>
        <dbReference type="SAM" id="Coils"/>
    </source>
</evidence>
<feature type="compositionally biased region" description="Polar residues" evidence="2">
    <location>
        <begin position="40"/>
        <end position="62"/>
    </location>
</feature>
<comment type="caution">
    <text evidence="3">The sequence shown here is derived from an EMBL/GenBank/DDBJ whole genome shotgun (WGS) entry which is preliminary data.</text>
</comment>
<organism evidence="3 4">
    <name type="scientific">Anaeramoeba flamelloides</name>
    <dbReference type="NCBI Taxonomy" id="1746091"/>
    <lineage>
        <taxon>Eukaryota</taxon>
        <taxon>Metamonada</taxon>
        <taxon>Anaeramoebidae</taxon>
        <taxon>Anaeramoeba</taxon>
    </lineage>
</organism>
<name>A0AAV7Z5V4_9EUKA</name>
<feature type="compositionally biased region" description="Low complexity" evidence="2">
    <location>
        <begin position="1"/>
        <end position="11"/>
    </location>
</feature>
<feature type="compositionally biased region" description="Low complexity" evidence="2">
    <location>
        <begin position="103"/>
        <end position="113"/>
    </location>
</feature>
<feature type="compositionally biased region" description="Basic and acidic residues" evidence="2">
    <location>
        <begin position="12"/>
        <end position="38"/>
    </location>
</feature>
<proteinExistence type="predicted"/>
<evidence type="ECO:0000256" key="2">
    <source>
        <dbReference type="SAM" id="MobiDB-lite"/>
    </source>
</evidence>
<sequence>MNYNRRYNNYSRENERNKRYENYPNRNYHDNRDNRDRQYSATQPNNRQFERQNYNRNRQSFHSQREDELPNSNTVNHHSTYHQNRHHHHNNSPYYSRETDGFSQQQPRRQQRNRYYQNSPPQIHHEQPQQQQPQSMKPKILNQERNEYNQRYSVTKSERIKREIQEFNQKIKQQTNTHSLNSKFENSIKPNPNFYDPINNSNNVNISENSMNESAYSSPMNVNYRKLRNLFDLSDLKVSSSTQQKIEQQQENIKGLFLNSGIVERDQSLGNIQKETRLLQNQLFEISHQVEIRRIEKEEIERRVLLREKELERLNKIKKQIENEDPLRIIHF</sequence>
<gene>
    <name evidence="3" type="ORF">M0812_02169</name>
</gene>
<dbReference type="Proteomes" id="UP001146793">
    <property type="component" value="Unassembled WGS sequence"/>
</dbReference>